<keyword evidence="4" id="KW-0804">Transcription</keyword>
<evidence type="ECO:0000256" key="4">
    <source>
        <dbReference type="ARBA" id="ARBA00023163"/>
    </source>
</evidence>
<sequence>MTRSKVKLEFIVNDSARKATFKKRKKGLLKKIEELTTLCAVDACAIICSPYEDRPEVWPSPSGARRVLSRFANLPEEDQEKKMLDQESYLKQRVSKAKQMLEKIEKDVKEKQMVALLFDCLNGVKSFECLNLEETKDLCAIANKVLGLVLKSKGAFLHEHVGSSSAAHVV</sequence>
<evidence type="ECO:0000256" key="5">
    <source>
        <dbReference type="ARBA" id="ARBA00023242"/>
    </source>
</evidence>
<organism evidence="7 8">
    <name type="scientific">Saponaria officinalis</name>
    <name type="common">Common soapwort</name>
    <name type="synonym">Lychnis saponaria</name>
    <dbReference type="NCBI Taxonomy" id="3572"/>
    <lineage>
        <taxon>Eukaryota</taxon>
        <taxon>Viridiplantae</taxon>
        <taxon>Streptophyta</taxon>
        <taxon>Embryophyta</taxon>
        <taxon>Tracheophyta</taxon>
        <taxon>Spermatophyta</taxon>
        <taxon>Magnoliopsida</taxon>
        <taxon>eudicotyledons</taxon>
        <taxon>Gunneridae</taxon>
        <taxon>Pentapetalae</taxon>
        <taxon>Caryophyllales</taxon>
        <taxon>Caryophyllaceae</taxon>
        <taxon>Caryophylleae</taxon>
        <taxon>Saponaria</taxon>
    </lineage>
</organism>
<dbReference type="GO" id="GO:0005634">
    <property type="term" value="C:nucleus"/>
    <property type="evidence" value="ECO:0007669"/>
    <property type="project" value="UniProtKB-SubCell"/>
</dbReference>
<dbReference type="Proteomes" id="UP001443914">
    <property type="component" value="Unassembled WGS sequence"/>
</dbReference>
<name>A0AAW1LNH7_SAPOF</name>
<keyword evidence="8" id="KW-1185">Reference proteome</keyword>
<dbReference type="EMBL" id="JBDFQZ010000004">
    <property type="protein sequence ID" value="KAK9735497.1"/>
    <property type="molecule type" value="Genomic_DNA"/>
</dbReference>
<evidence type="ECO:0000256" key="2">
    <source>
        <dbReference type="ARBA" id="ARBA00023015"/>
    </source>
</evidence>
<dbReference type="AlphaFoldDB" id="A0AAW1LNH7"/>
<evidence type="ECO:0000256" key="3">
    <source>
        <dbReference type="ARBA" id="ARBA00023125"/>
    </source>
</evidence>
<dbReference type="SMART" id="SM00432">
    <property type="entry name" value="MADS"/>
    <property type="match status" value="1"/>
</dbReference>
<dbReference type="PANTHER" id="PTHR11945:SF387">
    <property type="entry name" value="AGAMOUS-LIKE MADS-BOX PROTEIN AGL80"/>
    <property type="match status" value="1"/>
</dbReference>
<evidence type="ECO:0000259" key="6">
    <source>
        <dbReference type="PROSITE" id="PS50066"/>
    </source>
</evidence>
<comment type="caution">
    <text evidence="7">The sequence shown here is derived from an EMBL/GenBank/DDBJ whole genome shotgun (WGS) entry which is preliminary data.</text>
</comment>
<reference evidence="7" key="1">
    <citation type="submission" date="2024-03" db="EMBL/GenBank/DDBJ databases">
        <title>WGS assembly of Saponaria officinalis var. Norfolk2.</title>
        <authorList>
            <person name="Jenkins J."/>
            <person name="Shu S."/>
            <person name="Grimwood J."/>
            <person name="Barry K."/>
            <person name="Goodstein D."/>
            <person name="Schmutz J."/>
            <person name="Leebens-Mack J."/>
            <person name="Osbourn A."/>
        </authorList>
    </citation>
    <scope>NUCLEOTIDE SEQUENCE [LARGE SCALE GENOMIC DNA]</scope>
    <source>
        <strain evidence="7">JIC</strain>
    </source>
</reference>
<dbReference type="PROSITE" id="PS50066">
    <property type="entry name" value="MADS_BOX_2"/>
    <property type="match status" value="1"/>
</dbReference>
<dbReference type="PRINTS" id="PR00404">
    <property type="entry name" value="MADSDOMAIN"/>
</dbReference>
<dbReference type="InterPro" id="IPR036879">
    <property type="entry name" value="TF_MADSbox_sf"/>
</dbReference>
<keyword evidence="5" id="KW-0539">Nucleus</keyword>
<evidence type="ECO:0000256" key="1">
    <source>
        <dbReference type="ARBA" id="ARBA00004123"/>
    </source>
</evidence>
<dbReference type="GO" id="GO:0000981">
    <property type="term" value="F:DNA-binding transcription factor activity, RNA polymerase II-specific"/>
    <property type="evidence" value="ECO:0007669"/>
    <property type="project" value="TreeGrafter"/>
</dbReference>
<dbReference type="PANTHER" id="PTHR11945">
    <property type="entry name" value="MADS BOX PROTEIN"/>
    <property type="match status" value="1"/>
</dbReference>
<dbReference type="GO" id="GO:0000978">
    <property type="term" value="F:RNA polymerase II cis-regulatory region sequence-specific DNA binding"/>
    <property type="evidence" value="ECO:0007669"/>
    <property type="project" value="TreeGrafter"/>
</dbReference>
<evidence type="ECO:0000313" key="8">
    <source>
        <dbReference type="Proteomes" id="UP001443914"/>
    </source>
</evidence>
<proteinExistence type="predicted"/>
<keyword evidence="2" id="KW-0805">Transcription regulation</keyword>
<dbReference type="Gene3D" id="3.40.1810.10">
    <property type="entry name" value="Transcription factor, MADS-box"/>
    <property type="match status" value="1"/>
</dbReference>
<dbReference type="Pfam" id="PF00319">
    <property type="entry name" value="SRF-TF"/>
    <property type="match status" value="1"/>
</dbReference>
<dbReference type="FunFam" id="3.40.1810.10:FF:000018">
    <property type="entry name" value="agamous-like MADS-box protein AGL80"/>
    <property type="match status" value="1"/>
</dbReference>
<dbReference type="InterPro" id="IPR002100">
    <property type="entry name" value="TF_MADSbox"/>
</dbReference>
<comment type="subcellular location">
    <subcellularLocation>
        <location evidence="1">Nucleus</location>
    </subcellularLocation>
</comment>
<protein>
    <recommendedName>
        <fullName evidence="6">MADS-box domain-containing protein</fullName>
    </recommendedName>
</protein>
<evidence type="ECO:0000313" key="7">
    <source>
        <dbReference type="EMBL" id="KAK9735497.1"/>
    </source>
</evidence>
<feature type="domain" description="MADS-box" evidence="6">
    <location>
        <begin position="1"/>
        <end position="49"/>
    </location>
</feature>
<dbReference type="GO" id="GO:0046983">
    <property type="term" value="F:protein dimerization activity"/>
    <property type="evidence" value="ECO:0007669"/>
    <property type="project" value="InterPro"/>
</dbReference>
<accession>A0AAW1LNH7</accession>
<keyword evidence="3" id="KW-0238">DNA-binding</keyword>
<gene>
    <name evidence="7" type="ORF">RND81_04G209300</name>
</gene>
<dbReference type="SUPFAM" id="SSF55455">
    <property type="entry name" value="SRF-like"/>
    <property type="match status" value="1"/>
</dbReference>